<dbReference type="GO" id="GO:0008270">
    <property type="term" value="F:zinc ion binding"/>
    <property type="evidence" value="ECO:0007669"/>
    <property type="project" value="InterPro"/>
</dbReference>
<organism evidence="10 11">
    <name type="scientific">Phialemonium atrogriseum</name>
    <dbReference type="NCBI Taxonomy" id="1093897"/>
    <lineage>
        <taxon>Eukaryota</taxon>
        <taxon>Fungi</taxon>
        <taxon>Dikarya</taxon>
        <taxon>Ascomycota</taxon>
        <taxon>Pezizomycotina</taxon>
        <taxon>Sordariomycetes</taxon>
        <taxon>Sordariomycetidae</taxon>
        <taxon>Cephalothecales</taxon>
        <taxon>Cephalothecaceae</taxon>
        <taxon>Phialemonium</taxon>
    </lineage>
</organism>
<dbReference type="PROSITE" id="PS50048">
    <property type="entry name" value="ZN2_CY6_FUNGAL_2"/>
    <property type="match status" value="1"/>
</dbReference>
<protein>
    <submittedName>
        <fullName evidence="10">Fungal-specific transcription factor domain-containing protein</fullName>
    </submittedName>
</protein>
<proteinExistence type="predicted"/>
<feature type="compositionally biased region" description="Polar residues" evidence="8">
    <location>
        <begin position="114"/>
        <end position="129"/>
    </location>
</feature>
<dbReference type="Pfam" id="PF00172">
    <property type="entry name" value="Zn_clus"/>
    <property type="match status" value="1"/>
</dbReference>
<evidence type="ECO:0000256" key="8">
    <source>
        <dbReference type="SAM" id="MobiDB-lite"/>
    </source>
</evidence>
<dbReference type="GeneID" id="85314238"/>
<evidence type="ECO:0000313" key="11">
    <source>
        <dbReference type="Proteomes" id="UP001244011"/>
    </source>
</evidence>
<dbReference type="SMART" id="SM00906">
    <property type="entry name" value="Fungal_trans"/>
    <property type="match status" value="1"/>
</dbReference>
<evidence type="ECO:0000256" key="5">
    <source>
        <dbReference type="ARBA" id="ARBA00023125"/>
    </source>
</evidence>
<keyword evidence="5" id="KW-0238">DNA-binding</keyword>
<dbReference type="GO" id="GO:0000981">
    <property type="term" value="F:DNA-binding transcription factor activity, RNA polymerase II-specific"/>
    <property type="evidence" value="ECO:0007669"/>
    <property type="project" value="InterPro"/>
</dbReference>
<feature type="region of interest" description="Disordered" evidence="8">
    <location>
        <begin position="53"/>
        <end position="159"/>
    </location>
</feature>
<sequence>MGDAYNATASGNPRKRAVEACTFCRQRKIKCNNERPVCANCRTYGKDCVYEPLGRDSSHSPSTARAQARPQASRRHNKTSRRRPLSSRVAANDLPEAEPDASHVAGSDGPDPASASTSQNPSSTPNGAQERTPLAASDQDRHAPRLGRSREGLPSPGVSRLVVSANGISSYHGQTSALFDENPQDRLHGEFRPRVPDEWVEKGLVAEAAKQRQLEELNFRSGKLDFDTVDPDLGMHLLSLHWNRQHHSFLITYRPAFMRDMACGGPYFSKLLLNAIYFGSAKFSPRLEVRKDPDDPRTAGWKFRERVRELLGGSLDRSDITTIQALLVMTNSLFALGDERSAAWLYAGLAFRMIIDLGLHVDVADGAGARKFSDEDVEIRRRVFWGAFVVDKIQSLYQGRPASLRESDALVPIKFLDTFEEFEYWTPFAYTPQPSPYPGSAAHSVSTFTHLCKLSVTMSDILSNIYTERSFNGSPMDLSKLIQSLHSKLTTWKEALPPHLAVETGGDQVPCPPPHVLSLHAMYYVLIILLHRPFVADGHLHNMSRSVSVNSFIECASAATNIVTLLRAYDRAFSVRRAPYLISYATYVASTILVRIAAKRGRASEAHSSLETCLAVFRENQETNWAVRRANLVVRNVMKRLGVSIDESEQDLQIHVDKDTEPALPTAQPPHPTHGAGPLGGPNGDGRPTGSPSNNWLNIDEIIQSFVREAGEAGEQGNQLHSGTVQPVFPMLQQVGSSAQGHGGGVTLPVPQSLQYGHGATHSRPRDHSTGQDFYGHVAAWQQHPGPDIVLGTGSVDDLLFGFNGSALDSFPNLNWEPI</sequence>
<dbReference type="PANTHER" id="PTHR31313:SF86">
    <property type="entry name" value="ZN(2)-C6 FUNGAL-TYPE DOMAIN-CONTAINING PROTEIN"/>
    <property type="match status" value="1"/>
</dbReference>
<keyword evidence="11" id="KW-1185">Reference proteome</keyword>
<dbReference type="Gene3D" id="4.10.240.10">
    <property type="entry name" value="Zn(2)-C6 fungal-type DNA-binding domain"/>
    <property type="match status" value="1"/>
</dbReference>
<evidence type="ECO:0000256" key="6">
    <source>
        <dbReference type="ARBA" id="ARBA00023163"/>
    </source>
</evidence>
<dbReference type="InterPro" id="IPR036864">
    <property type="entry name" value="Zn2-C6_fun-type_DNA-bd_sf"/>
</dbReference>
<comment type="caution">
    <text evidence="10">The sequence shown here is derived from an EMBL/GenBank/DDBJ whole genome shotgun (WGS) entry which is preliminary data.</text>
</comment>
<gene>
    <name evidence="10" type="ORF">QBC33DRAFT_578278</name>
</gene>
<evidence type="ECO:0000256" key="4">
    <source>
        <dbReference type="ARBA" id="ARBA00023015"/>
    </source>
</evidence>
<dbReference type="GO" id="GO:0003677">
    <property type="term" value="F:DNA binding"/>
    <property type="evidence" value="ECO:0007669"/>
    <property type="project" value="UniProtKB-KW"/>
</dbReference>
<feature type="region of interest" description="Disordered" evidence="8">
    <location>
        <begin position="737"/>
        <end position="770"/>
    </location>
</feature>
<dbReference type="SMART" id="SM00066">
    <property type="entry name" value="GAL4"/>
    <property type="match status" value="1"/>
</dbReference>
<feature type="compositionally biased region" description="Basic and acidic residues" evidence="8">
    <location>
        <begin position="138"/>
        <end position="151"/>
    </location>
</feature>
<dbReference type="CDD" id="cd12148">
    <property type="entry name" value="fungal_TF_MHR"/>
    <property type="match status" value="1"/>
</dbReference>
<evidence type="ECO:0000256" key="2">
    <source>
        <dbReference type="ARBA" id="ARBA00022723"/>
    </source>
</evidence>
<keyword evidence="2" id="KW-0479">Metal-binding</keyword>
<dbReference type="RefSeq" id="XP_060283750.1">
    <property type="nucleotide sequence ID" value="XM_060431051.1"/>
</dbReference>
<feature type="domain" description="Zn(2)-C6 fungal-type" evidence="9">
    <location>
        <begin position="20"/>
        <end position="50"/>
    </location>
</feature>
<evidence type="ECO:0000313" key="10">
    <source>
        <dbReference type="EMBL" id="KAK1767537.1"/>
    </source>
</evidence>
<keyword evidence="6" id="KW-0804">Transcription</keyword>
<dbReference type="PANTHER" id="PTHR31313">
    <property type="entry name" value="TY1 ENHANCER ACTIVATOR"/>
    <property type="match status" value="1"/>
</dbReference>
<keyword evidence="3" id="KW-0862">Zinc</keyword>
<dbReference type="InterPro" id="IPR007219">
    <property type="entry name" value="XnlR_reg_dom"/>
</dbReference>
<dbReference type="PROSITE" id="PS00463">
    <property type="entry name" value="ZN2_CY6_FUNGAL_1"/>
    <property type="match status" value="1"/>
</dbReference>
<comment type="subcellular location">
    <subcellularLocation>
        <location evidence="1">Nucleus</location>
    </subcellularLocation>
</comment>
<keyword evidence="4" id="KW-0805">Transcription regulation</keyword>
<keyword evidence="7" id="KW-0539">Nucleus</keyword>
<dbReference type="CDD" id="cd00067">
    <property type="entry name" value="GAL4"/>
    <property type="match status" value="1"/>
</dbReference>
<reference evidence="10" key="1">
    <citation type="submission" date="2023-06" db="EMBL/GenBank/DDBJ databases">
        <title>Genome-scale phylogeny and comparative genomics of the fungal order Sordariales.</title>
        <authorList>
            <consortium name="Lawrence Berkeley National Laboratory"/>
            <person name="Hensen N."/>
            <person name="Bonometti L."/>
            <person name="Westerberg I."/>
            <person name="Brannstrom I.O."/>
            <person name="Guillou S."/>
            <person name="Cros-Aarteil S."/>
            <person name="Calhoun S."/>
            <person name="Haridas S."/>
            <person name="Kuo A."/>
            <person name="Mondo S."/>
            <person name="Pangilinan J."/>
            <person name="Riley R."/>
            <person name="Labutti K."/>
            <person name="Andreopoulos B."/>
            <person name="Lipzen A."/>
            <person name="Chen C."/>
            <person name="Yanf M."/>
            <person name="Daum C."/>
            <person name="Ng V."/>
            <person name="Clum A."/>
            <person name="Steindorff A."/>
            <person name="Ohm R."/>
            <person name="Martin F."/>
            <person name="Silar P."/>
            <person name="Natvig D."/>
            <person name="Lalanne C."/>
            <person name="Gautier V."/>
            <person name="Ament-Velasquez S.L."/>
            <person name="Kruys A."/>
            <person name="Hutchinson M.I."/>
            <person name="Powell A.J."/>
            <person name="Barry K."/>
            <person name="Miller A.N."/>
            <person name="Grigoriev I.V."/>
            <person name="Debuchy R."/>
            <person name="Gladieux P."/>
            <person name="Thoren M.H."/>
            <person name="Johannesson H."/>
        </authorList>
    </citation>
    <scope>NUCLEOTIDE SEQUENCE</scope>
    <source>
        <strain evidence="10">8032-3</strain>
    </source>
</reference>
<feature type="compositionally biased region" description="Basic residues" evidence="8">
    <location>
        <begin position="72"/>
        <end position="85"/>
    </location>
</feature>
<evidence type="ECO:0000256" key="1">
    <source>
        <dbReference type="ARBA" id="ARBA00004123"/>
    </source>
</evidence>
<dbReference type="GO" id="GO:0005634">
    <property type="term" value="C:nucleus"/>
    <property type="evidence" value="ECO:0007669"/>
    <property type="project" value="UniProtKB-SubCell"/>
</dbReference>
<evidence type="ECO:0000256" key="7">
    <source>
        <dbReference type="ARBA" id="ARBA00023242"/>
    </source>
</evidence>
<dbReference type="AlphaFoldDB" id="A0AAJ0C109"/>
<dbReference type="InterPro" id="IPR051615">
    <property type="entry name" value="Transcr_Regulatory_Elem"/>
</dbReference>
<dbReference type="SUPFAM" id="SSF57701">
    <property type="entry name" value="Zn2/Cys6 DNA-binding domain"/>
    <property type="match status" value="1"/>
</dbReference>
<accession>A0AAJ0C109</accession>
<evidence type="ECO:0000256" key="3">
    <source>
        <dbReference type="ARBA" id="ARBA00022833"/>
    </source>
</evidence>
<feature type="region of interest" description="Disordered" evidence="8">
    <location>
        <begin position="661"/>
        <end position="696"/>
    </location>
</feature>
<dbReference type="InterPro" id="IPR001138">
    <property type="entry name" value="Zn2Cys6_DnaBD"/>
</dbReference>
<dbReference type="EMBL" id="MU839008">
    <property type="protein sequence ID" value="KAK1767537.1"/>
    <property type="molecule type" value="Genomic_DNA"/>
</dbReference>
<feature type="compositionally biased region" description="Low complexity" evidence="8">
    <location>
        <begin position="61"/>
        <end position="71"/>
    </location>
</feature>
<dbReference type="Proteomes" id="UP001244011">
    <property type="component" value="Unassembled WGS sequence"/>
</dbReference>
<name>A0AAJ0C109_9PEZI</name>
<evidence type="ECO:0000259" key="9">
    <source>
        <dbReference type="PROSITE" id="PS50048"/>
    </source>
</evidence>
<dbReference type="GO" id="GO:0006351">
    <property type="term" value="P:DNA-templated transcription"/>
    <property type="evidence" value="ECO:0007669"/>
    <property type="project" value="InterPro"/>
</dbReference>
<dbReference type="Pfam" id="PF04082">
    <property type="entry name" value="Fungal_trans"/>
    <property type="match status" value="1"/>
</dbReference>